<keyword evidence="4" id="KW-1185">Reference proteome</keyword>
<reference evidence="3 4" key="1">
    <citation type="submission" date="2018-11" db="EMBL/GenBank/DDBJ databases">
        <title>Genome sequence and assembly of Colletotrichum spinosum.</title>
        <authorList>
            <person name="Gan P."/>
            <person name="Shirasu K."/>
        </authorList>
    </citation>
    <scope>NUCLEOTIDE SEQUENCE [LARGE SCALE GENOMIC DNA]</scope>
    <source>
        <strain evidence="3 4">CBS 515.97</strain>
    </source>
</reference>
<accession>A0A4R8PRI5</accession>
<evidence type="ECO:0000313" key="4">
    <source>
        <dbReference type="Proteomes" id="UP000295083"/>
    </source>
</evidence>
<evidence type="ECO:0000256" key="1">
    <source>
        <dbReference type="ARBA" id="ARBA00038158"/>
    </source>
</evidence>
<comment type="similarity">
    <text evidence="1">Belongs to the methyltransferase superfamily. LaeA methyltransferase family.</text>
</comment>
<name>A0A4R8PRI5_9PEZI</name>
<dbReference type="SUPFAM" id="SSF53335">
    <property type="entry name" value="S-adenosyl-L-methionine-dependent methyltransferases"/>
    <property type="match status" value="1"/>
</dbReference>
<dbReference type="CDD" id="cd02440">
    <property type="entry name" value="AdoMet_MTases"/>
    <property type="match status" value="1"/>
</dbReference>
<gene>
    <name evidence="3" type="primary">LAE1-3</name>
    <name evidence="3" type="ORF">C8035_v008595</name>
</gene>
<organism evidence="3 4">
    <name type="scientific">Colletotrichum spinosum</name>
    <dbReference type="NCBI Taxonomy" id="1347390"/>
    <lineage>
        <taxon>Eukaryota</taxon>
        <taxon>Fungi</taxon>
        <taxon>Dikarya</taxon>
        <taxon>Ascomycota</taxon>
        <taxon>Pezizomycotina</taxon>
        <taxon>Sordariomycetes</taxon>
        <taxon>Hypocreomycetidae</taxon>
        <taxon>Glomerellales</taxon>
        <taxon>Glomerellaceae</taxon>
        <taxon>Colletotrichum</taxon>
        <taxon>Colletotrichum orbiculare species complex</taxon>
    </lineage>
</organism>
<evidence type="ECO:0000256" key="2">
    <source>
        <dbReference type="SAM" id="MobiDB-lite"/>
    </source>
</evidence>
<dbReference type="PANTHER" id="PTHR43591">
    <property type="entry name" value="METHYLTRANSFERASE"/>
    <property type="match status" value="1"/>
</dbReference>
<dbReference type="Gene3D" id="3.40.50.150">
    <property type="entry name" value="Vaccinia Virus protein VP39"/>
    <property type="match status" value="1"/>
</dbReference>
<comment type="caution">
    <text evidence="3">The sequence shown here is derived from an EMBL/GenBank/DDBJ whole genome shotgun (WGS) entry which is preliminary data.</text>
</comment>
<dbReference type="GO" id="GO:0008168">
    <property type="term" value="F:methyltransferase activity"/>
    <property type="evidence" value="ECO:0007669"/>
    <property type="project" value="TreeGrafter"/>
</dbReference>
<protein>
    <submittedName>
        <fullName evidence="3">Secondary metabolism regulator LAE1</fullName>
    </submittedName>
</protein>
<sequence length="368" mass="41048">MTDSPKPQSPPGPEGTSPARSKTASPALRSETASPAGPALPNTPTDQTQIEADDLDDASTDDQQSTYTASLASSVVDYPPEHGRQYHAYRSGSYYGPNDDRELDRLDFMSDMVYKTLGAFYLAPIEEEKTHRILDMGTGTGIWAIEVSHLFPNAEIIGNDLSANQPTWVPPNVKFVVDDVESPWVGSKYDFIFARTLAGCILDWPKLVDSVYANVNPGGWVEFQDWDIAYYSDDGTMTEEHESWKMADRLGKLCAQIGREPCPGPKLPQWVKDSGFVNVTQKKYKVPIGPWAKDPYFKKIGEMNLIQILEGLEAYNLRLLTGVAGWTKEEVHLLLAQVRKELTSSKFHSHMVFHVVYAQKPKNAEEES</sequence>
<dbReference type="InterPro" id="IPR029063">
    <property type="entry name" value="SAM-dependent_MTases_sf"/>
</dbReference>
<feature type="region of interest" description="Disordered" evidence="2">
    <location>
        <begin position="1"/>
        <end position="65"/>
    </location>
</feature>
<dbReference type="Pfam" id="PF13489">
    <property type="entry name" value="Methyltransf_23"/>
    <property type="match status" value="1"/>
</dbReference>
<dbReference type="PANTHER" id="PTHR43591:SF10">
    <property type="entry name" value="ABC TRANSMEMBRANE TYPE-1 DOMAIN-CONTAINING PROTEIN-RELATED"/>
    <property type="match status" value="1"/>
</dbReference>
<evidence type="ECO:0000313" key="3">
    <source>
        <dbReference type="EMBL" id="TDZ27918.1"/>
    </source>
</evidence>
<proteinExistence type="inferred from homology"/>
<dbReference type="AlphaFoldDB" id="A0A4R8PRI5"/>
<dbReference type="EMBL" id="QAPG01001767">
    <property type="protein sequence ID" value="TDZ27918.1"/>
    <property type="molecule type" value="Genomic_DNA"/>
</dbReference>
<dbReference type="Proteomes" id="UP000295083">
    <property type="component" value="Unassembled WGS sequence"/>
</dbReference>
<feature type="compositionally biased region" description="Acidic residues" evidence="2">
    <location>
        <begin position="51"/>
        <end position="60"/>
    </location>
</feature>